<gene>
    <name evidence="2" type="ORF">CBR_g20061</name>
</gene>
<sequence length="179" mass="21201">MREQRSASDEPTLLKQLDDLASSFATMKNYIDNELARKEEKEKEKKEKEKKEKEKSKQEEREREQREEDARLTREKRDEKCRIKNEEEKRKEAEFREALRKDLRMEVRRHVGGVCEELHHRSLDTLPTSKMKKGKEKVPVYHSTSDEEDNLDNSDVEALSEQAEGLVISEKRSVLLNLS</sequence>
<organism evidence="2 3">
    <name type="scientific">Chara braunii</name>
    <name type="common">Braun's stonewort</name>
    <dbReference type="NCBI Taxonomy" id="69332"/>
    <lineage>
        <taxon>Eukaryota</taxon>
        <taxon>Viridiplantae</taxon>
        <taxon>Streptophyta</taxon>
        <taxon>Charophyceae</taxon>
        <taxon>Charales</taxon>
        <taxon>Characeae</taxon>
        <taxon>Chara</taxon>
    </lineage>
</organism>
<proteinExistence type="predicted"/>
<feature type="region of interest" description="Disordered" evidence="1">
    <location>
        <begin position="126"/>
        <end position="153"/>
    </location>
</feature>
<evidence type="ECO:0000313" key="3">
    <source>
        <dbReference type="Proteomes" id="UP000265515"/>
    </source>
</evidence>
<reference evidence="2 3" key="1">
    <citation type="journal article" date="2018" name="Cell">
        <title>The Chara Genome: Secondary Complexity and Implications for Plant Terrestrialization.</title>
        <authorList>
            <person name="Nishiyama T."/>
            <person name="Sakayama H."/>
            <person name="Vries J.D."/>
            <person name="Buschmann H."/>
            <person name="Saint-Marcoux D."/>
            <person name="Ullrich K.K."/>
            <person name="Haas F.B."/>
            <person name="Vanderstraeten L."/>
            <person name="Becker D."/>
            <person name="Lang D."/>
            <person name="Vosolsobe S."/>
            <person name="Rombauts S."/>
            <person name="Wilhelmsson P.K.I."/>
            <person name="Janitza P."/>
            <person name="Kern R."/>
            <person name="Heyl A."/>
            <person name="Rumpler F."/>
            <person name="Villalobos L.I.A.C."/>
            <person name="Clay J.M."/>
            <person name="Skokan R."/>
            <person name="Toyoda A."/>
            <person name="Suzuki Y."/>
            <person name="Kagoshima H."/>
            <person name="Schijlen E."/>
            <person name="Tajeshwar N."/>
            <person name="Catarino B."/>
            <person name="Hetherington A.J."/>
            <person name="Saltykova A."/>
            <person name="Bonnot C."/>
            <person name="Breuninger H."/>
            <person name="Symeonidi A."/>
            <person name="Radhakrishnan G.V."/>
            <person name="Van Nieuwerburgh F."/>
            <person name="Deforce D."/>
            <person name="Chang C."/>
            <person name="Karol K.G."/>
            <person name="Hedrich R."/>
            <person name="Ulvskov P."/>
            <person name="Glockner G."/>
            <person name="Delwiche C.F."/>
            <person name="Petrasek J."/>
            <person name="Van de Peer Y."/>
            <person name="Friml J."/>
            <person name="Beilby M."/>
            <person name="Dolan L."/>
            <person name="Kohara Y."/>
            <person name="Sugano S."/>
            <person name="Fujiyama A."/>
            <person name="Delaux P.-M."/>
            <person name="Quint M."/>
            <person name="TheiBen G."/>
            <person name="Hagemann M."/>
            <person name="Harholt J."/>
            <person name="Dunand C."/>
            <person name="Zachgo S."/>
            <person name="Langdale J."/>
            <person name="Maumus F."/>
            <person name="Straeten D.V.D."/>
            <person name="Gould S.B."/>
            <person name="Rensing S.A."/>
        </authorList>
    </citation>
    <scope>NUCLEOTIDE SEQUENCE [LARGE SCALE GENOMIC DNA]</scope>
    <source>
        <strain evidence="2 3">S276</strain>
    </source>
</reference>
<comment type="caution">
    <text evidence="2">The sequence shown here is derived from an EMBL/GenBank/DDBJ whole genome shotgun (WGS) entry which is preliminary data.</text>
</comment>
<dbReference type="Proteomes" id="UP000265515">
    <property type="component" value="Unassembled WGS sequence"/>
</dbReference>
<name>A0A388KZH5_CHABU</name>
<protein>
    <submittedName>
        <fullName evidence="2">Uncharacterized protein</fullName>
    </submittedName>
</protein>
<evidence type="ECO:0000313" key="2">
    <source>
        <dbReference type="EMBL" id="GBG75431.1"/>
    </source>
</evidence>
<keyword evidence="3" id="KW-1185">Reference proteome</keyword>
<dbReference type="EMBL" id="BFEA01000224">
    <property type="protein sequence ID" value="GBG75431.1"/>
    <property type="molecule type" value="Genomic_DNA"/>
</dbReference>
<feature type="compositionally biased region" description="Basic and acidic residues" evidence="1">
    <location>
        <begin position="34"/>
        <end position="94"/>
    </location>
</feature>
<accession>A0A388KZH5</accession>
<feature type="region of interest" description="Disordered" evidence="1">
    <location>
        <begin position="33"/>
        <end position="94"/>
    </location>
</feature>
<dbReference type="AlphaFoldDB" id="A0A388KZH5"/>
<dbReference type="Gramene" id="GBG75431">
    <property type="protein sequence ID" value="GBG75431"/>
    <property type="gene ID" value="CBR_g20061"/>
</dbReference>
<evidence type="ECO:0000256" key="1">
    <source>
        <dbReference type="SAM" id="MobiDB-lite"/>
    </source>
</evidence>